<evidence type="ECO:0000256" key="4">
    <source>
        <dbReference type="ARBA" id="ARBA00022833"/>
    </source>
</evidence>
<keyword evidence="5" id="KW-0482">Metalloprotease</keyword>
<evidence type="ECO:0000259" key="6">
    <source>
        <dbReference type="PROSITE" id="PS50249"/>
    </source>
</evidence>
<keyword evidence="4" id="KW-0862">Zinc</keyword>
<dbReference type="InterPro" id="IPR001405">
    <property type="entry name" value="UPF0758"/>
</dbReference>
<name>A0A1Y5PRG6_9SPHN</name>
<dbReference type="GO" id="GO:0008237">
    <property type="term" value="F:metallopeptidase activity"/>
    <property type="evidence" value="ECO:0007669"/>
    <property type="project" value="UniProtKB-KW"/>
</dbReference>
<dbReference type="Gene3D" id="1.10.10.10">
    <property type="entry name" value="Winged helix-like DNA-binding domain superfamily/Winged helix DNA-binding domain"/>
    <property type="match status" value="1"/>
</dbReference>
<dbReference type="AlphaFoldDB" id="A0A1Y5PRG6"/>
<dbReference type="Gene3D" id="3.40.140.10">
    <property type="entry name" value="Cytidine Deaminase, domain 2"/>
    <property type="match status" value="1"/>
</dbReference>
<keyword evidence="1" id="KW-0645">Protease</keyword>
<protein>
    <submittedName>
        <fullName evidence="7">DNA repair protein RadC</fullName>
    </submittedName>
</protein>
<dbReference type="PROSITE" id="PS50249">
    <property type="entry name" value="MPN"/>
    <property type="match status" value="1"/>
</dbReference>
<dbReference type="InterPro" id="IPR025657">
    <property type="entry name" value="RadC_JAB"/>
</dbReference>
<dbReference type="EMBL" id="LT598653">
    <property type="protein sequence ID" value="SBV32578.1"/>
    <property type="molecule type" value="Genomic_DNA"/>
</dbReference>
<gene>
    <name evidence="7" type="ORF">SPPYR_1458</name>
</gene>
<dbReference type="CDD" id="cd08071">
    <property type="entry name" value="MPN_DUF2466"/>
    <property type="match status" value="1"/>
</dbReference>
<evidence type="ECO:0000256" key="3">
    <source>
        <dbReference type="ARBA" id="ARBA00022801"/>
    </source>
</evidence>
<keyword evidence="3" id="KW-0378">Hydrolase</keyword>
<evidence type="ECO:0000256" key="5">
    <source>
        <dbReference type="ARBA" id="ARBA00023049"/>
    </source>
</evidence>
<evidence type="ECO:0000256" key="1">
    <source>
        <dbReference type="ARBA" id="ARBA00022670"/>
    </source>
</evidence>
<accession>A0A1Y5PRG6</accession>
<dbReference type="GO" id="GO:0003700">
    <property type="term" value="F:DNA-binding transcription factor activity"/>
    <property type="evidence" value="ECO:0007669"/>
    <property type="project" value="InterPro"/>
</dbReference>
<proteinExistence type="predicted"/>
<dbReference type="RefSeq" id="WP_295325771.1">
    <property type="nucleotide sequence ID" value="NZ_LT598653.1"/>
</dbReference>
<dbReference type="GO" id="GO:0006508">
    <property type="term" value="P:proteolysis"/>
    <property type="evidence" value="ECO:0007669"/>
    <property type="project" value="UniProtKB-KW"/>
</dbReference>
<evidence type="ECO:0000256" key="2">
    <source>
        <dbReference type="ARBA" id="ARBA00022723"/>
    </source>
</evidence>
<dbReference type="InterPro" id="IPR036390">
    <property type="entry name" value="WH_DNA-bd_sf"/>
</dbReference>
<dbReference type="Pfam" id="PF04002">
    <property type="entry name" value="RadC"/>
    <property type="match status" value="1"/>
</dbReference>
<dbReference type="InterPro" id="IPR020891">
    <property type="entry name" value="UPF0758_CS"/>
</dbReference>
<dbReference type="PANTHER" id="PTHR30471:SF3">
    <property type="entry name" value="UPF0758 PROTEIN YEES-RELATED"/>
    <property type="match status" value="1"/>
</dbReference>
<dbReference type="InterPro" id="IPR037518">
    <property type="entry name" value="MPN"/>
</dbReference>
<dbReference type="KEGG" id="sphu:SPPYR_1458"/>
<sequence length="280" mass="31354">MASFLTNVRDAMLEGMRSDLRTVRIDPRNPHLCRYLIASMGSLPEERLRVLFLDPARSLIADEEVQRGSLAQLAIYPRTIFRRALEHNAASIILVHNHPSGDPAPSAEDLSATRRLEEVGRALDVEILEHIIVTGTRTYNLIEGSAQVRPRGKFLPFFLRSHPDPADETDALAQRNAETAMRRRILRRQLLGNPELFGEPAWDMLVDLFIHQSRGQPLSMSALCITAAIPTSSAMKLIQRLCDAGILERSLDAHDGRRSLVNLTPTIAHRLRAYFAEGAE</sequence>
<organism evidence="7">
    <name type="scientific">uncultured Sphingopyxis sp</name>
    <dbReference type="NCBI Taxonomy" id="310581"/>
    <lineage>
        <taxon>Bacteria</taxon>
        <taxon>Pseudomonadati</taxon>
        <taxon>Pseudomonadota</taxon>
        <taxon>Alphaproteobacteria</taxon>
        <taxon>Sphingomonadales</taxon>
        <taxon>Sphingomonadaceae</taxon>
        <taxon>Sphingopyxis</taxon>
        <taxon>environmental samples</taxon>
    </lineage>
</organism>
<dbReference type="PROSITE" id="PS01302">
    <property type="entry name" value="UPF0758"/>
    <property type="match status" value="1"/>
</dbReference>
<dbReference type="SUPFAM" id="SSF46785">
    <property type="entry name" value="Winged helix' DNA-binding domain"/>
    <property type="match status" value="1"/>
</dbReference>
<reference evidence="7" key="1">
    <citation type="submission" date="2016-03" db="EMBL/GenBank/DDBJ databases">
        <authorList>
            <person name="Ploux O."/>
        </authorList>
    </citation>
    <scope>NUCLEOTIDE SEQUENCE</scope>
    <source>
        <strain evidence="7">UC10</strain>
    </source>
</reference>
<dbReference type="InterPro" id="IPR036388">
    <property type="entry name" value="WH-like_DNA-bd_sf"/>
</dbReference>
<feature type="domain" description="MPN" evidence="6">
    <location>
        <begin position="25"/>
        <end position="148"/>
    </location>
</feature>
<evidence type="ECO:0000313" key="7">
    <source>
        <dbReference type="EMBL" id="SBV32578.1"/>
    </source>
</evidence>
<dbReference type="PANTHER" id="PTHR30471">
    <property type="entry name" value="DNA REPAIR PROTEIN RADC"/>
    <property type="match status" value="1"/>
</dbReference>
<keyword evidence="2" id="KW-0479">Metal-binding</keyword>
<dbReference type="GO" id="GO:0046872">
    <property type="term" value="F:metal ion binding"/>
    <property type="evidence" value="ECO:0007669"/>
    <property type="project" value="UniProtKB-KW"/>
</dbReference>